<dbReference type="OrthoDB" id="1288932at2759"/>
<dbReference type="Pfam" id="PF00999">
    <property type="entry name" value="Na_H_Exchanger"/>
    <property type="match status" value="1"/>
</dbReference>
<keyword evidence="7 8" id="KW-0472">Membrane</keyword>
<evidence type="ECO:0000313" key="11">
    <source>
        <dbReference type="Proteomes" id="UP000028545"/>
    </source>
</evidence>
<evidence type="ECO:0000256" key="6">
    <source>
        <dbReference type="ARBA" id="ARBA00023065"/>
    </source>
</evidence>
<reference evidence="10 11" key="1">
    <citation type="journal article" date="2014" name="Genome Announc.">
        <title>Draft genome sequence of the pathogenic fungus Scedosporium apiospermum.</title>
        <authorList>
            <person name="Vandeputte P."/>
            <person name="Ghamrawi S."/>
            <person name="Rechenmann M."/>
            <person name="Iltis A."/>
            <person name="Giraud S."/>
            <person name="Fleury M."/>
            <person name="Thornton C."/>
            <person name="Delhaes L."/>
            <person name="Meyer W."/>
            <person name="Papon N."/>
            <person name="Bouchara J.P."/>
        </authorList>
    </citation>
    <scope>NUCLEOTIDE SEQUENCE [LARGE SCALE GENOMIC DNA]</scope>
    <source>
        <strain evidence="10 11">IHEM 14462</strain>
    </source>
</reference>
<dbReference type="PANTHER" id="PTHR43562:SF2">
    <property type="entry name" value="SODIUM-HYDROGEN ANTIPORTER"/>
    <property type="match status" value="1"/>
</dbReference>
<feature type="transmembrane region" description="Helical" evidence="8">
    <location>
        <begin position="159"/>
        <end position="179"/>
    </location>
</feature>
<feature type="transmembrane region" description="Helical" evidence="8">
    <location>
        <begin position="343"/>
        <end position="371"/>
    </location>
</feature>
<dbReference type="RefSeq" id="XP_016639616.1">
    <property type="nucleotide sequence ID" value="XM_016791106.1"/>
</dbReference>
<feature type="transmembrane region" description="Helical" evidence="8">
    <location>
        <begin position="199"/>
        <end position="222"/>
    </location>
</feature>
<dbReference type="KEGG" id="sapo:SAPIO_CDS9802"/>
<gene>
    <name evidence="10" type="ORF">SAPIO_CDS9802</name>
</gene>
<dbReference type="Gene3D" id="1.20.1530.20">
    <property type="match status" value="1"/>
</dbReference>
<comment type="caution">
    <text evidence="10">The sequence shown here is derived from an EMBL/GenBank/DDBJ whole genome shotgun (WGS) entry which is preliminary data.</text>
</comment>
<dbReference type="GeneID" id="27728874"/>
<dbReference type="GO" id="GO:0016020">
    <property type="term" value="C:membrane"/>
    <property type="evidence" value="ECO:0007669"/>
    <property type="project" value="UniProtKB-SubCell"/>
</dbReference>
<feature type="transmembrane region" description="Helical" evidence="8">
    <location>
        <begin position="30"/>
        <end position="54"/>
    </location>
</feature>
<evidence type="ECO:0000256" key="3">
    <source>
        <dbReference type="ARBA" id="ARBA00022449"/>
    </source>
</evidence>
<evidence type="ECO:0000256" key="7">
    <source>
        <dbReference type="ARBA" id="ARBA00023136"/>
    </source>
</evidence>
<dbReference type="OMA" id="IPFLELW"/>
<evidence type="ECO:0000256" key="1">
    <source>
        <dbReference type="ARBA" id="ARBA00004141"/>
    </source>
</evidence>
<comment type="subcellular location">
    <subcellularLocation>
        <location evidence="1">Membrane</location>
        <topology evidence="1">Multi-pass membrane protein</topology>
    </subcellularLocation>
</comment>
<dbReference type="GO" id="GO:1902600">
    <property type="term" value="P:proton transmembrane transport"/>
    <property type="evidence" value="ECO:0007669"/>
    <property type="project" value="InterPro"/>
</dbReference>
<feature type="transmembrane region" description="Helical" evidence="8">
    <location>
        <begin position="423"/>
        <end position="446"/>
    </location>
</feature>
<dbReference type="HOGENOM" id="CLU_024407_1_0_1"/>
<feature type="domain" description="Cation/H+ exchanger transmembrane" evidence="9">
    <location>
        <begin position="40"/>
        <end position="447"/>
    </location>
</feature>
<keyword evidence="3" id="KW-0050">Antiport</keyword>
<keyword evidence="6" id="KW-0406">Ion transport</keyword>
<feature type="transmembrane region" description="Helical" evidence="8">
    <location>
        <begin position="391"/>
        <end position="411"/>
    </location>
</feature>
<dbReference type="PANTHER" id="PTHR43562">
    <property type="entry name" value="NAPA-TYPE SODIUM/HYDROGEN ANTIPORTER"/>
    <property type="match status" value="1"/>
</dbReference>
<evidence type="ECO:0000256" key="8">
    <source>
        <dbReference type="SAM" id="Phobius"/>
    </source>
</evidence>
<dbReference type="InterPro" id="IPR006153">
    <property type="entry name" value="Cation/H_exchanger_TM"/>
</dbReference>
<organism evidence="10 11">
    <name type="scientific">Pseudallescheria apiosperma</name>
    <name type="common">Scedosporium apiospermum</name>
    <dbReference type="NCBI Taxonomy" id="563466"/>
    <lineage>
        <taxon>Eukaryota</taxon>
        <taxon>Fungi</taxon>
        <taxon>Dikarya</taxon>
        <taxon>Ascomycota</taxon>
        <taxon>Pezizomycotina</taxon>
        <taxon>Sordariomycetes</taxon>
        <taxon>Hypocreomycetidae</taxon>
        <taxon>Microascales</taxon>
        <taxon>Microascaceae</taxon>
        <taxon>Scedosporium</taxon>
    </lineage>
</organism>
<dbReference type="InterPro" id="IPR038770">
    <property type="entry name" value="Na+/solute_symporter_sf"/>
</dbReference>
<feature type="transmembrane region" description="Helical" evidence="8">
    <location>
        <begin position="128"/>
        <end position="147"/>
    </location>
</feature>
<keyword evidence="5 8" id="KW-1133">Transmembrane helix</keyword>
<accession>A0A084FXK5</accession>
<dbReference type="GO" id="GO:0015297">
    <property type="term" value="F:antiporter activity"/>
    <property type="evidence" value="ECO:0007669"/>
    <property type="project" value="UniProtKB-KW"/>
</dbReference>
<keyword evidence="4 8" id="KW-0812">Transmembrane</keyword>
<feature type="transmembrane region" description="Helical" evidence="8">
    <location>
        <begin position="243"/>
        <end position="266"/>
    </location>
</feature>
<evidence type="ECO:0000256" key="4">
    <source>
        <dbReference type="ARBA" id="ARBA00022692"/>
    </source>
</evidence>
<dbReference type="VEuPathDB" id="FungiDB:SAPIO_CDS9802"/>
<dbReference type="Proteomes" id="UP000028545">
    <property type="component" value="Unassembled WGS sequence"/>
</dbReference>
<dbReference type="EMBL" id="JOWA01000143">
    <property type="protein sequence ID" value="KEZ39817.1"/>
    <property type="molecule type" value="Genomic_DNA"/>
</dbReference>
<protein>
    <recommendedName>
        <fullName evidence="9">Cation/H+ exchanger transmembrane domain-containing protein</fullName>
    </recommendedName>
</protein>
<evidence type="ECO:0000259" key="9">
    <source>
        <dbReference type="Pfam" id="PF00999"/>
    </source>
</evidence>
<feature type="transmembrane region" description="Helical" evidence="8">
    <location>
        <begin position="94"/>
        <end position="116"/>
    </location>
</feature>
<dbReference type="AlphaFoldDB" id="A0A084FXK5"/>
<feature type="transmembrane region" description="Helical" evidence="8">
    <location>
        <begin position="66"/>
        <end position="87"/>
    </location>
</feature>
<keyword evidence="2" id="KW-0813">Transport</keyword>
<sequence>MGFLNLLVRAESAEGAAERGFLEYHEPTDWLAGVIVRAGLIGQIVVGLIYGAPIGNILPIEWQETFVALGYLGLILIVFEGGLAVRLDLLKKNFILSVCAACIGILTPIAFCYLLLYLGFGFRPIETFIIGAALSATSLGTTFVVMSPANTGLDFIQTTVGNVLLSAALLDDISALVMVSVVHKLGALSGSQSPNVGWIIGRPIVASFAMAVCTPLFCKYLFSPIFRRYLEPRLVKFKHVPNIILMTLVLCAFIAISSFAGASVLYGSFLAGAFLSALPSTHPAGPYIVESKEEGEEKDGKMPTFAHSFEEYIAGAQTYILQPLFFASIGFAVPFSALWTGKAIWRGIVTTLLMVVGKAAVGIVVPITDALTRKKGEATKSGILKRTWKPATFLGMAMVARGEIGLLIIQVGLNETSYLSQNAFITGAWAIILNTIIGPVCVGLLLRKHKMVVYEDEKWGAQEKEMSGLGAEVGGKERPLGAWADRSIPAKRLGDENKAGAAQVQAQVPVSEVGSAMEL</sequence>
<proteinExistence type="predicted"/>
<name>A0A084FXK5_PSEDA</name>
<evidence type="ECO:0000313" key="10">
    <source>
        <dbReference type="EMBL" id="KEZ39817.1"/>
    </source>
</evidence>
<evidence type="ECO:0000256" key="5">
    <source>
        <dbReference type="ARBA" id="ARBA00022989"/>
    </source>
</evidence>
<evidence type="ECO:0000256" key="2">
    <source>
        <dbReference type="ARBA" id="ARBA00022448"/>
    </source>
</evidence>
<keyword evidence="11" id="KW-1185">Reference proteome</keyword>